<gene>
    <name evidence="5" type="ORF">ABMA28_015420</name>
</gene>
<feature type="region of interest" description="Disordered" evidence="3">
    <location>
        <begin position="93"/>
        <end position="122"/>
    </location>
</feature>
<comment type="caution">
    <text evidence="5">The sequence shown here is derived from an EMBL/GenBank/DDBJ whole genome shotgun (WGS) entry which is preliminary data.</text>
</comment>
<dbReference type="PANTHER" id="PTHR10380">
    <property type="entry name" value="CUTICLE PROTEIN"/>
    <property type="match status" value="1"/>
</dbReference>
<dbReference type="InterPro" id="IPR000618">
    <property type="entry name" value="Insect_cuticle"/>
</dbReference>
<organism evidence="5 6">
    <name type="scientific">Loxostege sticticalis</name>
    <name type="common">Beet webworm moth</name>
    <dbReference type="NCBI Taxonomy" id="481309"/>
    <lineage>
        <taxon>Eukaryota</taxon>
        <taxon>Metazoa</taxon>
        <taxon>Ecdysozoa</taxon>
        <taxon>Arthropoda</taxon>
        <taxon>Hexapoda</taxon>
        <taxon>Insecta</taxon>
        <taxon>Pterygota</taxon>
        <taxon>Neoptera</taxon>
        <taxon>Endopterygota</taxon>
        <taxon>Lepidoptera</taxon>
        <taxon>Glossata</taxon>
        <taxon>Ditrysia</taxon>
        <taxon>Pyraloidea</taxon>
        <taxon>Crambidae</taxon>
        <taxon>Pyraustinae</taxon>
        <taxon>Loxostege</taxon>
    </lineage>
</organism>
<feature type="region of interest" description="Disordered" evidence="3">
    <location>
        <begin position="293"/>
        <end position="459"/>
    </location>
</feature>
<evidence type="ECO:0000256" key="3">
    <source>
        <dbReference type="SAM" id="MobiDB-lite"/>
    </source>
</evidence>
<accession>A0ABD0T9R2</accession>
<evidence type="ECO:0000256" key="4">
    <source>
        <dbReference type="SAM" id="SignalP"/>
    </source>
</evidence>
<feature type="compositionally biased region" description="Low complexity" evidence="3">
    <location>
        <begin position="357"/>
        <end position="373"/>
    </location>
</feature>
<dbReference type="GO" id="GO:0042302">
    <property type="term" value="F:structural constituent of cuticle"/>
    <property type="evidence" value="ECO:0007669"/>
    <property type="project" value="UniProtKB-UniRule"/>
</dbReference>
<feature type="chain" id="PRO_5044846824" evidence="4">
    <location>
        <begin position="18"/>
        <end position="523"/>
    </location>
</feature>
<dbReference type="InterPro" id="IPR050468">
    <property type="entry name" value="Cuticle_Struct_Prot"/>
</dbReference>
<dbReference type="AlphaFoldDB" id="A0ABD0T9R2"/>
<evidence type="ECO:0000256" key="1">
    <source>
        <dbReference type="ARBA" id="ARBA00022729"/>
    </source>
</evidence>
<keyword evidence="1 4" id="KW-0732">Signal</keyword>
<feature type="compositionally biased region" description="Polar residues" evidence="3">
    <location>
        <begin position="386"/>
        <end position="397"/>
    </location>
</feature>
<evidence type="ECO:0000313" key="5">
    <source>
        <dbReference type="EMBL" id="KAL0840113.1"/>
    </source>
</evidence>
<reference evidence="5 6" key="1">
    <citation type="submission" date="2024-06" db="EMBL/GenBank/DDBJ databases">
        <title>A chromosome-level genome assembly of beet webworm, Loxostege sticticalis.</title>
        <authorList>
            <person name="Zhang Y."/>
        </authorList>
    </citation>
    <scope>NUCLEOTIDE SEQUENCE [LARGE SCALE GENOMIC DNA]</scope>
    <source>
        <strain evidence="5">AQ028</strain>
        <tissue evidence="5">Male pupae</tissue>
    </source>
</reference>
<dbReference type="EMBL" id="JBEDNZ010000007">
    <property type="protein sequence ID" value="KAL0840113.1"/>
    <property type="molecule type" value="Genomic_DNA"/>
</dbReference>
<evidence type="ECO:0000256" key="2">
    <source>
        <dbReference type="PROSITE-ProRule" id="PRU00497"/>
    </source>
</evidence>
<name>A0ABD0T9R2_LOXSC</name>
<feature type="region of interest" description="Disordered" evidence="3">
    <location>
        <begin position="218"/>
        <end position="240"/>
    </location>
</feature>
<dbReference type="Pfam" id="PF00379">
    <property type="entry name" value="Chitin_bind_4"/>
    <property type="match status" value="3"/>
</dbReference>
<sequence>MSWTCVVLVCLCALARTQVIPGKSRVNDGDYNSVNTDGSFDFGYANKDRGQSYHLSHGNANGVVGGRFGAKDPATDTVKEIVYTAGPRGFRAKGPNVHRKMDLDQRPRGPIGNKDDPYFDPNEDPAYGFKFETRTYSKTENADSRGDVKGTYSFVDDVGERHDVSYIAGKDTGFHVSSSHPDSPNIIGSPFHRAPLVRGELRPRGRTAVQRGLDGSYRFISAGPDQRRTESSDSHGNVRGSYTFLDDKGVQRTVNYIAGPGIGYRIVKNSKDPFIPPFFPTIPSAYDPDFVNAGSNNFSPDDSDVFKGPDGTAASGHVKPPPFPSSDKDRPSSSKPNSEPSGPAPSGSDTFSGPDTFGGSDSFSGPVSPSGSSETAPDSPPDSGYQGPSFSQGSGSEDITYVDEDVSNFGGAKPTKGPGKPGRPSKPYRPTKKPYVPLKPFDANNNDDNGAFDDGKGDNGPQFAIGFNIHHSKPGTTIIRNIGRDFFGVPPGVSVRAHVQSIDLYPFDSKPLSPSEALEKDKT</sequence>
<keyword evidence="2" id="KW-0193">Cuticle</keyword>
<dbReference type="Proteomes" id="UP001549921">
    <property type="component" value="Unassembled WGS sequence"/>
</dbReference>
<proteinExistence type="predicted"/>
<feature type="compositionally biased region" description="Basic and acidic residues" evidence="3">
    <location>
        <begin position="99"/>
        <end position="117"/>
    </location>
</feature>
<dbReference type="PROSITE" id="PS51155">
    <property type="entry name" value="CHIT_BIND_RR_2"/>
    <property type="match status" value="3"/>
</dbReference>
<evidence type="ECO:0000313" key="6">
    <source>
        <dbReference type="Proteomes" id="UP001549921"/>
    </source>
</evidence>
<feature type="signal peptide" evidence="4">
    <location>
        <begin position="1"/>
        <end position="17"/>
    </location>
</feature>
<protein>
    <submittedName>
        <fullName evidence="5">Uncharacterized protein</fullName>
    </submittedName>
</protein>